<evidence type="ECO:0000256" key="7">
    <source>
        <dbReference type="ARBA" id="ARBA00022908"/>
    </source>
</evidence>
<dbReference type="GO" id="GO:0005737">
    <property type="term" value="C:cytoplasm"/>
    <property type="evidence" value="ECO:0007669"/>
    <property type="project" value="UniProtKB-SubCell"/>
</dbReference>
<keyword evidence="8" id="KW-0238">DNA-binding</keyword>
<protein>
    <recommendedName>
        <fullName evidence="3">Tyrosine recombinase XerD</fullName>
    </recommendedName>
</protein>
<dbReference type="NCBIfam" id="NF001399">
    <property type="entry name" value="PRK00283.1"/>
    <property type="match status" value="1"/>
</dbReference>
<comment type="similarity">
    <text evidence="2">Belongs to the 'phage' integrase family. XerD subfamily.</text>
</comment>
<gene>
    <name evidence="13" type="ORF">METZ01_LOCUS5793</name>
</gene>
<dbReference type="NCBIfam" id="NF040815">
    <property type="entry name" value="recomb_XerA_Arch"/>
    <property type="match status" value="1"/>
</dbReference>
<dbReference type="PROSITE" id="PS51898">
    <property type="entry name" value="TYR_RECOMBINASE"/>
    <property type="match status" value="1"/>
</dbReference>
<dbReference type="GO" id="GO:0051301">
    <property type="term" value="P:cell division"/>
    <property type="evidence" value="ECO:0007669"/>
    <property type="project" value="UniProtKB-KW"/>
</dbReference>
<dbReference type="GO" id="GO:0007059">
    <property type="term" value="P:chromosome segregation"/>
    <property type="evidence" value="ECO:0007669"/>
    <property type="project" value="UniProtKB-KW"/>
</dbReference>
<evidence type="ECO:0000256" key="8">
    <source>
        <dbReference type="ARBA" id="ARBA00023125"/>
    </source>
</evidence>
<dbReference type="HAMAP" id="MF_01808">
    <property type="entry name" value="Recomb_XerC_XerD"/>
    <property type="match status" value="1"/>
</dbReference>
<sequence length="300" mass="33992">MVGANISSDRLIDGFIDNIWLEKGLSQNTLNAYRQDLSNFSKWLNPVNLEKADKVTLLDYLAYRLKQGYSSRSTARSLSSLRAFYAYLLSKSLISDNPTAKIQSPKLGHSLPKILSEEDVEKLIKAPNTKEPLGLRDRAMLELLYACGLRISELINLDVLNLNIRQGVVKVIGKGGKERLVPMGEQALDWISDYLTYGREQLLRDNKKSSLLFLSNRGTGMTRQTFWYRIKLYANKSGVDQSLSPHTLRHAFATHLINHGADLRTVQLLLGHTSLSTTQIYTEVASQRMKELHREHHPRG</sequence>
<keyword evidence="4" id="KW-0963">Cytoplasm</keyword>
<keyword evidence="9" id="KW-0233">DNA recombination</keyword>
<dbReference type="InterPro" id="IPR004107">
    <property type="entry name" value="Integrase_SAM-like_N"/>
</dbReference>
<evidence type="ECO:0000256" key="2">
    <source>
        <dbReference type="ARBA" id="ARBA00010450"/>
    </source>
</evidence>
<dbReference type="CDD" id="cd00798">
    <property type="entry name" value="INT_XerDC_C"/>
    <property type="match status" value="1"/>
</dbReference>
<dbReference type="PANTHER" id="PTHR30349">
    <property type="entry name" value="PHAGE INTEGRASE-RELATED"/>
    <property type="match status" value="1"/>
</dbReference>
<evidence type="ECO:0000256" key="6">
    <source>
        <dbReference type="ARBA" id="ARBA00022829"/>
    </source>
</evidence>
<dbReference type="AlphaFoldDB" id="A0A381NEW6"/>
<dbReference type="InterPro" id="IPR050090">
    <property type="entry name" value="Tyrosine_recombinase_XerCD"/>
</dbReference>
<dbReference type="InterPro" id="IPR011932">
    <property type="entry name" value="Recomb_XerD"/>
</dbReference>
<accession>A0A381NEW6</accession>
<dbReference type="PANTHER" id="PTHR30349:SF90">
    <property type="entry name" value="TYROSINE RECOMBINASE XERD"/>
    <property type="match status" value="1"/>
</dbReference>
<dbReference type="InterPro" id="IPR010998">
    <property type="entry name" value="Integrase_recombinase_N"/>
</dbReference>
<evidence type="ECO:0000256" key="4">
    <source>
        <dbReference type="ARBA" id="ARBA00022490"/>
    </source>
</evidence>
<evidence type="ECO:0000259" key="12">
    <source>
        <dbReference type="PROSITE" id="PS51900"/>
    </source>
</evidence>
<evidence type="ECO:0000256" key="5">
    <source>
        <dbReference type="ARBA" id="ARBA00022618"/>
    </source>
</evidence>
<dbReference type="Pfam" id="PF02899">
    <property type="entry name" value="Phage_int_SAM_1"/>
    <property type="match status" value="1"/>
</dbReference>
<reference evidence="13" key="1">
    <citation type="submission" date="2018-05" db="EMBL/GenBank/DDBJ databases">
        <authorList>
            <person name="Lanie J.A."/>
            <person name="Ng W.-L."/>
            <person name="Kazmierczak K.M."/>
            <person name="Andrzejewski T.M."/>
            <person name="Davidsen T.M."/>
            <person name="Wayne K.J."/>
            <person name="Tettelin H."/>
            <person name="Glass J.I."/>
            <person name="Rusch D."/>
            <person name="Podicherti R."/>
            <person name="Tsui H.-C.T."/>
            <person name="Winkler M.E."/>
        </authorList>
    </citation>
    <scope>NUCLEOTIDE SEQUENCE</scope>
</reference>
<dbReference type="InterPro" id="IPR023009">
    <property type="entry name" value="Tyrosine_recombinase_XerC/XerD"/>
</dbReference>
<evidence type="ECO:0000256" key="10">
    <source>
        <dbReference type="ARBA" id="ARBA00023306"/>
    </source>
</evidence>
<dbReference type="Gene3D" id="1.10.443.10">
    <property type="entry name" value="Intergrase catalytic core"/>
    <property type="match status" value="1"/>
</dbReference>
<feature type="domain" description="Core-binding (CB)" evidence="12">
    <location>
        <begin position="6"/>
        <end position="89"/>
    </location>
</feature>
<dbReference type="EMBL" id="UINC01000304">
    <property type="protein sequence ID" value="SUZ52939.1"/>
    <property type="molecule type" value="Genomic_DNA"/>
</dbReference>
<keyword evidence="7" id="KW-0229">DNA integration</keyword>
<dbReference type="GO" id="GO:0003677">
    <property type="term" value="F:DNA binding"/>
    <property type="evidence" value="ECO:0007669"/>
    <property type="project" value="UniProtKB-KW"/>
</dbReference>
<dbReference type="GO" id="GO:0006310">
    <property type="term" value="P:DNA recombination"/>
    <property type="evidence" value="ECO:0007669"/>
    <property type="project" value="UniProtKB-KW"/>
</dbReference>
<evidence type="ECO:0000256" key="1">
    <source>
        <dbReference type="ARBA" id="ARBA00004496"/>
    </source>
</evidence>
<dbReference type="SUPFAM" id="SSF56349">
    <property type="entry name" value="DNA breaking-rejoining enzymes"/>
    <property type="match status" value="1"/>
</dbReference>
<proteinExistence type="inferred from homology"/>
<dbReference type="Pfam" id="PF00589">
    <property type="entry name" value="Phage_integrase"/>
    <property type="match status" value="1"/>
</dbReference>
<dbReference type="PROSITE" id="PS51900">
    <property type="entry name" value="CB"/>
    <property type="match status" value="1"/>
</dbReference>
<keyword evidence="5" id="KW-0132">Cell division</keyword>
<dbReference type="Gene3D" id="1.10.150.130">
    <property type="match status" value="1"/>
</dbReference>
<organism evidence="13">
    <name type="scientific">marine metagenome</name>
    <dbReference type="NCBI Taxonomy" id="408172"/>
    <lineage>
        <taxon>unclassified sequences</taxon>
        <taxon>metagenomes</taxon>
        <taxon>ecological metagenomes</taxon>
    </lineage>
</organism>
<dbReference type="HAMAP" id="MF_01807">
    <property type="entry name" value="Recomb_XerD"/>
    <property type="match status" value="1"/>
</dbReference>
<evidence type="ECO:0000313" key="13">
    <source>
        <dbReference type="EMBL" id="SUZ52939.1"/>
    </source>
</evidence>
<evidence type="ECO:0000259" key="11">
    <source>
        <dbReference type="PROSITE" id="PS51898"/>
    </source>
</evidence>
<evidence type="ECO:0000256" key="3">
    <source>
        <dbReference type="ARBA" id="ARBA00015810"/>
    </source>
</evidence>
<dbReference type="InterPro" id="IPR044068">
    <property type="entry name" value="CB"/>
</dbReference>
<dbReference type="InterPro" id="IPR002104">
    <property type="entry name" value="Integrase_catalytic"/>
</dbReference>
<keyword evidence="10" id="KW-0131">Cell cycle</keyword>
<name>A0A381NEW6_9ZZZZ</name>
<dbReference type="GO" id="GO:0009009">
    <property type="term" value="F:site-specific recombinase activity"/>
    <property type="evidence" value="ECO:0007669"/>
    <property type="project" value="InterPro"/>
</dbReference>
<keyword evidence="6" id="KW-0159">Chromosome partition</keyword>
<dbReference type="InterPro" id="IPR013762">
    <property type="entry name" value="Integrase-like_cat_sf"/>
</dbReference>
<dbReference type="InterPro" id="IPR011010">
    <property type="entry name" value="DNA_brk_join_enz"/>
</dbReference>
<dbReference type="NCBIfam" id="TIGR02225">
    <property type="entry name" value="recomb_XerD"/>
    <property type="match status" value="1"/>
</dbReference>
<feature type="domain" description="Tyr recombinase" evidence="11">
    <location>
        <begin position="110"/>
        <end position="294"/>
    </location>
</feature>
<comment type="subcellular location">
    <subcellularLocation>
        <location evidence="1">Cytoplasm</location>
    </subcellularLocation>
</comment>
<evidence type="ECO:0000256" key="9">
    <source>
        <dbReference type="ARBA" id="ARBA00023172"/>
    </source>
</evidence>